<protein>
    <submittedName>
        <fullName evidence="3">SDR family oxidoreductase</fullName>
    </submittedName>
</protein>
<evidence type="ECO:0000313" key="3">
    <source>
        <dbReference type="EMBL" id="MBD0413640.1"/>
    </source>
</evidence>
<dbReference type="EMBL" id="JACVVX010000001">
    <property type="protein sequence ID" value="MBD0413640.1"/>
    <property type="molecule type" value="Genomic_DNA"/>
</dbReference>
<organism evidence="3 4">
    <name type="scientific">Oryzicola mucosus</name>
    <dbReference type="NCBI Taxonomy" id="2767425"/>
    <lineage>
        <taxon>Bacteria</taxon>
        <taxon>Pseudomonadati</taxon>
        <taxon>Pseudomonadota</taxon>
        <taxon>Alphaproteobacteria</taxon>
        <taxon>Hyphomicrobiales</taxon>
        <taxon>Phyllobacteriaceae</taxon>
        <taxon>Oryzicola</taxon>
    </lineage>
</organism>
<dbReference type="Pfam" id="PF01370">
    <property type="entry name" value="Epimerase"/>
    <property type="match status" value="1"/>
</dbReference>
<evidence type="ECO:0000256" key="1">
    <source>
        <dbReference type="ARBA" id="ARBA00023027"/>
    </source>
</evidence>
<accession>A0A8J6PM18</accession>
<feature type="domain" description="NAD-dependent epimerase/dehydratase" evidence="2">
    <location>
        <begin position="99"/>
        <end position="208"/>
    </location>
</feature>
<keyword evidence="1" id="KW-0520">NAD</keyword>
<dbReference type="RefSeq" id="WP_188163058.1">
    <property type="nucleotide sequence ID" value="NZ_JACVVX010000001.1"/>
</dbReference>
<reference evidence="3" key="1">
    <citation type="submission" date="2020-09" db="EMBL/GenBank/DDBJ databases">
        <title>Genome seq and assembly of Tianweitania sp.</title>
        <authorList>
            <person name="Chhetri G."/>
        </authorList>
    </citation>
    <scope>NUCLEOTIDE SEQUENCE</scope>
    <source>
        <strain evidence="3">Rool2</strain>
    </source>
</reference>
<sequence>MSVFVFGAGYSGKAFGRQAPEGVVVHGTTRSAEKAEALRQAGIAPLIVDGALDAAAIEVLKDATHLLVSAAPGDEGDPLLAMAGAIVPSSIPRLEWIGYLSTVGVYGDHAGAWVDETAECRPTSRRSTLRVAAERQWLDLGDKAGIPTAILRLSGIYGPGRNALVNLQNGTAKRLVKPGQVFNRIHVEDIAGAAWHLLGKRKGGVFNVTDDLPAPPQDVVSYAAELMGIAPPAEIAFETAQLSPMARSFYGENKRVSNAAIKAEGYAFRFPDYRIALNALWRDGTWKGEGGDERSAMREG</sequence>
<comment type="caution">
    <text evidence="3">The sequence shown here is derived from an EMBL/GenBank/DDBJ whole genome shotgun (WGS) entry which is preliminary data.</text>
</comment>
<proteinExistence type="predicted"/>
<evidence type="ECO:0000313" key="4">
    <source>
        <dbReference type="Proteomes" id="UP000643405"/>
    </source>
</evidence>
<gene>
    <name evidence="3" type="ORF">ICI42_03135</name>
</gene>
<dbReference type="CDD" id="cd05266">
    <property type="entry name" value="SDR_a4"/>
    <property type="match status" value="1"/>
</dbReference>
<evidence type="ECO:0000259" key="2">
    <source>
        <dbReference type="Pfam" id="PF01370"/>
    </source>
</evidence>
<dbReference type="PANTHER" id="PTHR43574">
    <property type="entry name" value="EPIMERASE-RELATED"/>
    <property type="match status" value="1"/>
</dbReference>
<dbReference type="Proteomes" id="UP000643405">
    <property type="component" value="Unassembled WGS sequence"/>
</dbReference>
<dbReference type="AlphaFoldDB" id="A0A8J6PM18"/>
<dbReference type="InterPro" id="IPR001509">
    <property type="entry name" value="Epimerase_deHydtase"/>
</dbReference>
<name>A0A8J6PM18_9HYPH</name>
<dbReference type="InterPro" id="IPR036291">
    <property type="entry name" value="NAD(P)-bd_dom_sf"/>
</dbReference>
<dbReference type="SUPFAM" id="SSF51735">
    <property type="entry name" value="NAD(P)-binding Rossmann-fold domains"/>
    <property type="match status" value="1"/>
</dbReference>
<dbReference type="Gene3D" id="3.40.50.720">
    <property type="entry name" value="NAD(P)-binding Rossmann-like Domain"/>
    <property type="match status" value="1"/>
</dbReference>
<keyword evidence="4" id="KW-1185">Reference proteome</keyword>